<dbReference type="Pfam" id="PF00905">
    <property type="entry name" value="Transpeptidase"/>
    <property type="match status" value="1"/>
</dbReference>
<accession>A0A382YVE9</accession>
<dbReference type="GO" id="GO:0005886">
    <property type="term" value="C:plasma membrane"/>
    <property type="evidence" value="ECO:0007669"/>
    <property type="project" value="TreeGrafter"/>
</dbReference>
<reference evidence="2" key="1">
    <citation type="submission" date="2018-05" db="EMBL/GenBank/DDBJ databases">
        <authorList>
            <person name="Lanie J.A."/>
            <person name="Ng W.-L."/>
            <person name="Kazmierczak K.M."/>
            <person name="Andrzejewski T.M."/>
            <person name="Davidsen T.M."/>
            <person name="Wayne K.J."/>
            <person name="Tettelin H."/>
            <person name="Glass J.I."/>
            <person name="Rusch D."/>
            <person name="Podicherti R."/>
            <person name="Tsui H.-C.T."/>
            <person name="Winkler M.E."/>
        </authorList>
    </citation>
    <scope>NUCLEOTIDE SEQUENCE</scope>
</reference>
<evidence type="ECO:0000313" key="2">
    <source>
        <dbReference type="EMBL" id="SVD87237.1"/>
    </source>
</evidence>
<dbReference type="InterPro" id="IPR001460">
    <property type="entry name" value="PCN-bd_Tpept"/>
</dbReference>
<feature type="domain" description="Penicillin-binding protein transpeptidase" evidence="1">
    <location>
        <begin position="5"/>
        <end position="261"/>
    </location>
</feature>
<feature type="non-terminal residue" evidence="2">
    <location>
        <position position="1"/>
    </location>
</feature>
<protein>
    <recommendedName>
        <fullName evidence="1">Penicillin-binding protein transpeptidase domain-containing protein</fullName>
    </recommendedName>
</protein>
<dbReference type="GO" id="GO:0008658">
    <property type="term" value="F:penicillin binding"/>
    <property type="evidence" value="ECO:0007669"/>
    <property type="project" value="InterPro"/>
</dbReference>
<dbReference type="PANTHER" id="PTHR30627:SF2">
    <property type="entry name" value="PEPTIDOGLYCAN D,D-TRANSPEPTIDASE MRDA"/>
    <property type="match status" value="1"/>
</dbReference>
<gene>
    <name evidence="2" type="ORF">METZ01_LOCUS440091</name>
</gene>
<dbReference type="InterPro" id="IPR050515">
    <property type="entry name" value="Beta-lactam/transpept"/>
</dbReference>
<dbReference type="PANTHER" id="PTHR30627">
    <property type="entry name" value="PEPTIDOGLYCAN D,D-TRANSPEPTIDASE"/>
    <property type="match status" value="1"/>
</dbReference>
<dbReference type="EMBL" id="UINC01178855">
    <property type="protein sequence ID" value="SVD87237.1"/>
    <property type="molecule type" value="Genomic_DNA"/>
</dbReference>
<dbReference type="Gene3D" id="3.40.710.10">
    <property type="entry name" value="DD-peptidase/beta-lactamase superfamily"/>
    <property type="match status" value="1"/>
</dbReference>
<dbReference type="SUPFAM" id="SSF56601">
    <property type="entry name" value="beta-lactamase/transpeptidase-like"/>
    <property type="match status" value="1"/>
</dbReference>
<organism evidence="2">
    <name type="scientific">marine metagenome</name>
    <dbReference type="NCBI Taxonomy" id="408172"/>
    <lineage>
        <taxon>unclassified sequences</taxon>
        <taxon>metagenomes</taxon>
        <taxon>ecological metagenomes</taxon>
    </lineage>
</organism>
<dbReference type="GO" id="GO:0071972">
    <property type="term" value="F:peptidoglycan L,D-transpeptidase activity"/>
    <property type="evidence" value="ECO:0007669"/>
    <property type="project" value="TreeGrafter"/>
</dbReference>
<name>A0A382YVE9_9ZZZZ</name>
<dbReference type="AlphaFoldDB" id="A0A382YVE9"/>
<feature type="non-terminal residue" evidence="2">
    <location>
        <position position="261"/>
    </location>
</feature>
<proteinExistence type="predicted"/>
<dbReference type="GO" id="GO:0071555">
    <property type="term" value="P:cell wall organization"/>
    <property type="evidence" value="ECO:0007669"/>
    <property type="project" value="TreeGrafter"/>
</dbReference>
<sequence>GKIEMYGQTYHCWRKKGHGYMSLKNAIKQSCDIYFYEVARLLGVDKLNLTAEKFGLGKKVLGEYFPNEKQGIFPSTKWKKKAIGQNWYLGETFITGIGQGYIQTNPLQLCLMTAQLANGGYKIYPRIALKKNQDTVEQIKNKMQQMNKISKEKDNSILKATENFFGTKTKEYTPLYKNPENIKFVLDAMFKSTNELYGTSYKSRIEDPKYQFAGKTGTSQVKRITEAERKLDLKIDQIPYKDRDHAWYIAFGPYRNPRYAV</sequence>
<dbReference type="InterPro" id="IPR012338">
    <property type="entry name" value="Beta-lactam/transpept-like"/>
</dbReference>
<evidence type="ECO:0000259" key="1">
    <source>
        <dbReference type="Pfam" id="PF00905"/>
    </source>
</evidence>